<protein>
    <submittedName>
        <fullName evidence="2">DUF417 family protein</fullName>
    </submittedName>
</protein>
<feature type="transmembrane region" description="Helical" evidence="1">
    <location>
        <begin position="115"/>
        <end position="141"/>
    </location>
</feature>
<dbReference type="InterPro" id="IPR007339">
    <property type="entry name" value="RclC-like"/>
</dbReference>
<keyword evidence="1" id="KW-0812">Transmembrane</keyword>
<dbReference type="Pfam" id="PF04224">
    <property type="entry name" value="DUF417"/>
    <property type="match status" value="1"/>
</dbReference>
<organism evidence="2 3">
    <name type="scientific">Mucilaginibacter sabulilitoris</name>
    <dbReference type="NCBI Taxonomy" id="1173583"/>
    <lineage>
        <taxon>Bacteria</taxon>
        <taxon>Pseudomonadati</taxon>
        <taxon>Bacteroidota</taxon>
        <taxon>Sphingobacteriia</taxon>
        <taxon>Sphingobacteriales</taxon>
        <taxon>Sphingobacteriaceae</taxon>
        <taxon>Mucilaginibacter</taxon>
    </lineage>
</organism>
<reference evidence="2 3" key="1">
    <citation type="submission" date="2023-11" db="EMBL/GenBank/DDBJ databases">
        <title>Analysis of the Genomes of Mucilaginibacter gossypii cycad 4 and M. sabulilitoris SNA2: microbes with the potential for plant growth promotion.</title>
        <authorList>
            <person name="Hirsch A.M."/>
            <person name="Humm E."/>
            <person name="Rubbi M."/>
            <person name="Del Vecchio G."/>
            <person name="Ha S.M."/>
            <person name="Pellegrini M."/>
            <person name="Gunsalus R.P."/>
        </authorList>
    </citation>
    <scope>NUCLEOTIDE SEQUENCE [LARGE SCALE GENOMIC DNA]</scope>
    <source>
        <strain evidence="2 3">SNA2</strain>
    </source>
</reference>
<sequence length="174" mass="18935">MKPSLKSTTKQVRNNKFTLINKTSLEKVAIWIGQHDIPFFIGSAGMIVMLIWGGLFKMTASGAESITPLVSNSPLISWHFKVFGPYVGSDIIGATEIGAALLILIGYIKPKFGMVGGLIATLMFFITSTMFLSTPGVIAHINGMSYMSLNGLFLFKDIISLSLSLYLVNHFGTH</sequence>
<evidence type="ECO:0000256" key="1">
    <source>
        <dbReference type="SAM" id="Phobius"/>
    </source>
</evidence>
<feature type="transmembrane region" description="Helical" evidence="1">
    <location>
        <begin position="147"/>
        <end position="168"/>
    </location>
</feature>
<proteinExistence type="predicted"/>
<dbReference type="PANTHER" id="PTHR40106:SF1">
    <property type="entry name" value="INNER MEMBRANE PROTEIN RCLC"/>
    <property type="match status" value="1"/>
</dbReference>
<accession>A0ABZ0TTP8</accession>
<evidence type="ECO:0000313" key="2">
    <source>
        <dbReference type="EMBL" id="WPU94820.1"/>
    </source>
</evidence>
<dbReference type="PANTHER" id="PTHR40106">
    <property type="entry name" value="INNER MEMBRANE PROTEIN RCLC"/>
    <property type="match status" value="1"/>
</dbReference>
<keyword evidence="1" id="KW-1133">Transmembrane helix</keyword>
<dbReference type="RefSeq" id="WP_321563935.1">
    <property type="nucleotide sequence ID" value="NZ_CP139558.1"/>
</dbReference>
<dbReference type="EMBL" id="CP139558">
    <property type="protein sequence ID" value="WPU94820.1"/>
    <property type="molecule type" value="Genomic_DNA"/>
</dbReference>
<feature type="transmembrane region" description="Helical" evidence="1">
    <location>
        <begin position="91"/>
        <end position="108"/>
    </location>
</feature>
<feature type="transmembrane region" description="Helical" evidence="1">
    <location>
        <begin position="37"/>
        <end position="55"/>
    </location>
</feature>
<dbReference type="Proteomes" id="UP001324380">
    <property type="component" value="Chromosome"/>
</dbReference>
<name>A0ABZ0TTP8_9SPHI</name>
<gene>
    <name evidence="2" type="ORF">SNE25_04700</name>
</gene>
<evidence type="ECO:0000313" key="3">
    <source>
        <dbReference type="Proteomes" id="UP001324380"/>
    </source>
</evidence>
<keyword evidence="1" id="KW-0472">Membrane</keyword>
<keyword evidence="3" id="KW-1185">Reference proteome</keyword>